<proteinExistence type="predicted"/>
<accession>A0A1L3FAX0</accession>
<gene>
    <name evidence="2" type="ORF">BKD09_19180</name>
</gene>
<evidence type="ECO:0000313" key="3">
    <source>
        <dbReference type="Proteomes" id="UP000181962"/>
    </source>
</evidence>
<feature type="transmembrane region" description="Helical" evidence="1">
    <location>
        <begin position="15"/>
        <end position="36"/>
    </location>
</feature>
<organism evidence="2 3">
    <name type="scientific">Bradyrhizobium japonicum</name>
    <dbReference type="NCBI Taxonomy" id="375"/>
    <lineage>
        <taxon>Bacteria</taxon>
        <taxon>Pseudomonadati</taxon>
        <taxon>Pseudomonadota</taxon>
        <taxon>Alphaproteobacteria</taxon>
        <taxon>Hyphomicrobiales</taxon>
        <taxon>Nitrobacteraceae</taxon>
        <taxon>Bradyrhizobium</taxon>
    </lineage>
</organism>
<keyword evidence="1" id="KW-0472">Membrane</keyword>
<keyword evidence="1" id="KW-1133">Transmembrane helix</keyword>
<sequence length="73" mass="8123">MGKEFSRASQVRRAAIYSVGMAGGVGLALLVMFGLLDDAIEMRLYKNCLRAHRDLPMACLTEERALRLGFYTP</sequence>
<dbReference type="AlphaFoldDB" id="A0A1L3FAX0"/>
<evidence type="ECO:0000313" key="2">
    <source>
        <dbReference type="EMBL" id="APG10456.1"/>
    </source>
</evidence>
<name>A0A1L3FAX0_BRAJP</name>
<reference evidence="2 3" key="1">
    <citation type="submission" date="2016-11" db="EMBL/GenBank/DDBJ databases">
        <title>Complete Genome Sequence of Bradyrhizobium sp. strain J5, an isolated from soybean nodule in Hokkaido.</title>
        <authorList>
            <person name="Kanehara K."/>
        </authorList>
    </citation>
    <scope>NUCLEOTIDE SEQUENCE [LARGE SCALE GENOMIC DNA]</scope>
    <source>
        <strain evidence="2 3">J5</strain>
    </source>
</reference>
<protein>
    <submittedName>
        <fullName evidence="2">Uncharacterized protein</fullName>
    </submittedName>
</protein>
<dbReference type="EMBL" id="CP017637">
    <property type="protein sequence ID" value="APG10456.1"/>
    <property type="molecule type" value="Genomic_DNA"/>
</dbReference>
<keyword evidence="1" id="KW-0812">Transmembrane</keyword>
<dbReference type="Proteomes" id="UP000181962">
    <property type="component" value="Chromosome"/>
</dbReference>
<evidence type="ECO:0000256" key="1">
    <source>
        <dbReference type="SAM" id="Phobius"/>
    </source>
</evidence>